<evidence type="ECO:0000256" key="1">
    <source>
        <dbReference type="SAM" id="MobiDB-lite"/>
    </source>
</evidence>
<feature type="region of interest" description="Disordered" evidence="1">
    <location>
        <begin position="204"/>
        <end position="240"/>
    </location>
</feature>
<reference evidence="3" key="1">
    <citation type="submission" date="2010-08" db="EMBL/GenBank/DDBJ databases">
        <authorList>
            <consortium name="Caenorhabditis japonica Sequencing Consortium"/>
            <person name="Wilson R.K."/>
        </authorList>
    </citation>
    <scope>NUCLEOTIDE SEQUENCE [LARGE SCALE GENOMIC DNA]</scope>
    <source>
        <strain evidence="3">DF5081</strain>
    </source>
</reference>
<keyword evidence="3" id="KW-1185">Reference proteome</keyword>
<feature type="compositionally biased region" description="Polar residues" evidence="1">
    <location>
        <begin position="282"/>
        <end position="291"/>
    </location>
</feature>
<dbReference type="EnsemblMetazoa" id="CJA22369.1">
    <property type="protein sequence ID" value="CJA22369.1"/>
    <property type="gene ID" value="WBGene00177941"/>
</dbReference>
<reference evidence="2" key="2">
    <citation type="submission" date="2022-06" db="UniProtKB">
        <authorList>
            <consortium name="EnsemblMetazoa"/>
        </authorList>
    </citation>
    <scope>IDENTIFICATION</scope>
    <source>
        <strain evidence="2">DF5081</strain>
    </source>
</reference>
<organism evidence="2 3">
    <name type="scientific">Caenorhabditis japonica</name>
    <dbReference type="NCBI Taxonomy" id="281687"/>
    <lineage>
        <taxon>Eukaryota</taxon>
        <taxon>Metazoa</taxon>
        <taxon>Ecdysozoa</taxon>
        <taxon>Nematoda</taxon>
        <taxon>Chromadorea</taxon>
        <taxon>Rhabditida</taxon>
        <taxon>Rhabditina</taxon>
        <taxon>Rhabditomorpha</taxon>
        <taxon>Rhabditoidea</taxon>
        <taxon>Rhabditidae</taxon>
        <taxon>Peloderinae</taxon>
        <taxon>Caenorhabditis</taxon>
    </lineage>
</organism>
<dbReference type="Proteomes" id="UP000005237">
    <property type="component" value="Unassembled WGS sequence"/>
</dbReference>
<evidence type="ECO:0000313" key="3">
    <source>
        <dbReference type="Proteomes" id="UP000005237"/>
    </source>
</evidence>
<dbReference type="AlphaFoldDB" id="A0A8R1IA54"/>
<accession>A0A8R1IA54</accession>
<evidence type="ECO:0000313" key="2">
    <source>
        <dbReference type="EnsemblMetazoa" id="CJA22369.1"/>
    </source>
</evidence>
<name>A0A8R1IA54_CAEJA</name>
<feature type="region of interest" description="Disordered" evidence="1">
    <location>
        <begin position="282"/>
        <end position="301"/>
    </location>
</feature>
<feature type="compositionally biased region" description="Polar residues" evidence="1">
    <location>
        <begin position="210"/>
        <end position="220"/>
    </location>
</feature>
<feature type="region of interest" description="Disordered" evidence="1">
    <location>
        <begin position="44"/>
        <end position="65"/>
    </location>
</feature>
<sequence>MDPPDSAAKRISYYCTLDMIQAGRNNPLEERTCEQLTSGRTTLTEHCRSTGPATEHRTRDGAQDPRRKEMMVILDVFANDLRNGDRIDINDYLFGDIILITSFMALPNSRLADIVSTFDNIHRTESHRFLAVKEFYLLKWEFSETQRTNGHLTSDPTPPSVVTIKPLSRRDAEDFDAMPQPFRRFNGDKGKALAVPGGMRLHGIYRNFGSGPQKQETSGPTQPPSQPAHDSEQNPSYISHCPGQAVRHRFVSGIKAHHVTYLAPSPQRDRISELLSRENPTLLNGSATGLPTSHVVDLVPQ</sequence>
<proteinExistence type="predicted"/>
<protein>
    <submittedName>
        <fullName evidence="2">Uncharacterized protein</fullName>
    </submittedName>
</protein>